<keyword evidence="3" id="KW-1185">Reference proteome</keyword>
<proteinExistence type="predicted"/>
<dbReference type="EMBL" id="ML211311">
    <property type="protein sequence ID" value="TFK84514.1"/>
    <property type="molecule type" value="Genomic_DNA"/>
</dbReference>
<evidence type="ECO:0000313" key="2">
    <source>
        <dbReference type="EMBL" id="TFK84514.1"/>
    </source>
</evidence>
<evidence type="ECO:0000256" key="1">
    <source>
        <dbReference type="SAM" id="MobiDB-lite"/>
    </source>
</evidence>
<accession>A0A5C3P4D4</accession>
<dbReference type="Proteomes" id="UP000308197">
    <property type="component" value="Unassembled WGS sequence"/>
</dbReference>
<organism evidence="2 3">
    <name type="scientific">Polyporus arcularius HHB13444</name>
    <dbReference type="NCBI Taxonomy" id="1314778"/>
    <lineage>
        <taxon>Eukaryota</taxon>
        <taxon>Fungi</taxon>
        <taxon>Dikarya</taxon>
        <taxon>Basidiomycota</taxon>
        <taxon>Agaricomycotina</taxon>
        <taxon>Agaricomycetes</taxon>
        <taxon>Polyporales</taxon>
        <taxon>Polyporaceae</taxon>
        <taxon>Polyporus</taxon>
    </lineage>
</organism>
<protein>
    <submittedName>
        <fullName evidence="2">Uncharacterized protein</fullName>
    </submittedName>
</protein>
<dbReference type="AlphaFoldDB" id="A0A5C3P4D4"/>
<evidence type="ECO:0000313" key="3">
    <source>
        <dbReference type="Proteomes" id="UP000308197"/>
    </source>
</evidence>
<gene>
    <name evidence="2" type="ORF">K466DRAFT_221791</name>
</gene>
<feature type="region of interest" description="Disordered" evidence="1">
    <location>
        <begin position="101"/>
        <end position="122"/>
    </location>
</feature>
<reference evidence="2 3" key="1">
    <citation type="journal article" date="2019" name="Nat. Ecol. Evol.">
        <title>Megaphylogeny resolves global patterns of mushroom evolution.</title>
        <authorList>
            <person name="Varga T."/>
            <person name="Krizsan K."/>
            <person name="Foldi C."/>
            <person name="Dima B."/>
            <person name="Sanchez-Garcia M."/>
            <person name="Sanchez-Ramirez S."/>
            <person name="Szollosi G.J."/>
            <person name="Szarkandi J.G."/>
            <person name="Papp V."/>
            <person name="Albert L."/>
            <person name="Andreopoulos W."/>
            <person name="Angelini C."/>
            <person name="Antonin V."/>
            <person name="Barry K.W."/>
            <person name="Bougher N.L."/>
            <person name="Buchanan P."/>
            <person name="Buyck B."/>
            <person name="Bense V."/>
            <person name="Catcheside P."/>
            <person name="Chovatia M."/>
            <person name="Cooper J."/>
            <person name="Damon W."/>
            <person name="Desjardin D."/>
            <person name="Finy P."/>
            <person name="Geml J."/>
            <person name="Haridas S."/>
            <person name="Hughes K."/>
            <person name="Justo A."/>
            <person name="Karasinski D."/>
            <person name="Kautmanova I."/>
            <person name="Kiss B."/>
            <person name="Kocsube S."/>
            <person name="Kotiranta H."/>
            <person name="LaButti K.M."/>
            <person name="Lechner B.E."/>
            <person name="Liimatainen K."/>
            <person name="Lipzen A."/>
            <person name="Lukacs Z."/>
            <person name="Mihaltcheva S."/>
            <person name="Morgado L.N."/>
            <person name="Niskanen T."/>
            <person name="Noordeloos M.E."/>
            <person name="Ohm R.A."/>
            <person name="Ortiz-Santana B."/>
            <person name="Ovrebo C."/>
            <person name="Racz N."/>
            <person name="Riley R."/>
            <person name="Savchenko A."/>
            <person name="Shiryaev A."/>
            <person name="Soop K."/>
            <person name="Spirin V."/>
            <person name="Szebenyi C."/>
            <person name="Tomsovsky M."/>
            <person name="Tulloss R.E."/>
            <person name="Uehling J."/>
            <person name="Grigoriev I.V."/>
            <person name="Vagvolgyi C."/>
            <person name="Papp T."/>
            <person name="Martin F.M."/>
            <person name="Miettinen O."/>
            <person name="Hibbett D.S."/>
            <person name="Nagy L.G."/>
        </authorList>
    </citation>
    <scope>NUCLEOTIDE SEQUENCE [LARGE SCALE GENOMIC DNA]</scope>
    <source>
        <strain evidence="2 3">HHB13444</strain>
    </source>
</reference>
<dbReference type="InParanoid" id="A0A5C3P4D4"/>
<name>A0A5C3P4D4_9APHY</name>
<sequence length="122" mass="13487">MGALGGIVLLYLLSAYRPYRRIVRAISRQEWPGALAAFMHGHRASVSQRHDPDVPSAHACVLPVWRQRQRYPRTTLPLHLTGTPYVVGGRLRAAHIAPVVANSEGPHGGGDKQRYQGGYLTR</sequence>